<feature type="domain" description="T-box" evidence="6">
    <location>
        <begin position="1"/>
        <end position="64"/>
    </location>
</feature>
<comment type="caution">
    <text evidence="7">The sequence shown here is derived from an EMBL/GenBank/DDBJ whole genome shotgun (WGS) entry which is preliminary data.</text>
</comment>
<evidence type="ECO:0000256" key="1">
    <source>
        <dbReference type="ARBA" id="ARBA00023015"/>
    </source>
</evidence>
<evidence type="ECO:0000256" key="5">
    <source>
        <dbReference type="PROSITE-ProRule" id="PRU00201"/>
    </source>
</evidence>
<dbReference type="GO" id="GO:0000981">
    <property type="term" value="F:DNA-binding transcription factor activity, RNA polymerase II-specific"/>
    <property type="evidence" value="ECO:0007669"/>
    <property type="project" value="TreeGrafter"/>
</dbReference>
<comment type="caution">
    <text evidence="5">Lacks conserved residue(s) required for the propagation of feature annotation.</text>
</comment>
<dbReference type="PRINTS" id="PR00937">
    <property type="entry name" value="TBOX"/>
</dbReference>
<dbReference type="GO" id="GO:0001708">
    <property type="term" value="P:cell fate specification"/>
    <property type="evidence" value="ECO:0007669"/>
    <property type="project" value="TreeGrafter"/>
</dbReference>
<dbReference type="GO" id="GO:0000785">
    <property type="term" value="C:chromatin"/>
    <property type="evidence" value="ECO:0007669"/>
    <property type="project" value="TreeGrafter"/>
</dbReference>
<evidence type="ECO:0000256" key="3">
    <source>
        <dbReference type="ARBA" id="ARBA00023163"/>
    </source>
</evidence>
<evidence type="ECO:0000313" key="7">
    <source>
        <dbReference type="EMBL" id="TGZ57997.1"/>
    </source>
</evidence>
<keyword evidence="4 5" id="KW-0539">Nucleus</keyword>
<evidence type="ECO:0000313" key="8">
    <source>
        <dbReference type="Proteomes" id="UP000310200"/>
    </source>
</evidence>
<keyword evidence="3" id="KW-0804">Transcription</keyword>
<dbReference type="GO" id="GO:0045893">
    <property type="term" value="P:positive regulation of DNA-templated transcription"/>
    <property type="evidence" value="ECO:0007669"/>
    <property type="project" value="InterPro"/>
</dbReference>
<keyword evidence="1" id="KW-0805">Transcription regulation</keyword>
<dbReference type="Gene3D" id="2.60.40.820">
    <property type="entry name" value="Transcription factor, T-box"/>
    <property type="match status" value="1"/>
</dbReference>
<dbReference type="InterPro" id="IPR008967">
    <property type="entry name" value="p53-like_TF_DNA-bd_sf"/>
</dbReference>
<dbReference type="Proteomes" id="UP000310200">
    <property type="component" value="Unassembled WGS sequence"/>
</dbReference>
<comment type="subcellular location">
    <subcellularLocation>
        <location evidence="5">Nucleus</location>
    </subcellularLocation>
</comment>
<dbReference type="PROSITE" id="PS50252">
    <property type="entry name" value="TBOX_3"/>
    <property type="match status" value="1"/>
</dbReference>
<dbReference type="PANTHER" id="PTHR11267:SF181">
    <property type="entry name" value="OPTOMOTOR-BLIND PROTEIN"/>
    <property type="match status" value="1"/>
</dbReference>
<dbReference type="InterPro" id="IPR036960">
    <property type="entry name" value="T-box_sf"/>
</dbReference>
<evidence type="ECO:0000256" key="2">
    <source>
        <dbReference type="ARBA" id="ARBA00023125"/>
    </source>
</evidence>
<gene>
    <name evidence="7" type="ORF">DBV15_12159</name>
</gene>
<protein>
    <recommendedName>
        <fullName evidence="6">T-box domain-containing protein</fullName>
    </recommendedName>
</protein>
<dbReference type="Pfam" id="PF00907">
    <property type="entry name" value="T-box"/>
    <property type="match status" value="1"/>
</dbReference>
<proteinExistence type="predicted"/>
<dbReference type="GO" id="GO:0000978">
    <property type="term" value="F:RNA polymerase II cis-regulatory region sequence-specific DNA binding"/>
    <property type="evidence" value="ECO:0007669"/>
    <property type="project" value="InterPro"/>
</dbReference>
<dbReference type="InterPro" id="IPR046360">
    <property type="entry name" value="T-box_DNA-bd"/>
</dbReference>
<dbReference type="EMBL" id="QBLH01000076">
    <property type="protein sequence ID" value="TGZ57997.1"/>
    <property type="molecule type" value="Genomic_DNA"/>
</dbReference>
<keyword evidence="2 5" id="KW-0238">DNA-binding</keyword>
<dbReference type="GO" id="GO:0005634">
    <property type="term" value="C:nucleus"/>
    <property type="evidence" value="ECO:0007669"/>
    <property type="project" value="UniProtKB-SubCell"/>
</dbReference>
<name>A0A4S2LCG8_9HYME</name>
<dbReference type="PANTHER" id="PTHR11267">
    <property type="entry name" value="T-BOX PROTEIN-RELATED"/>
    <property type="match status" value="1"/>
</dbReference>
<evidence type="ECO:0000256" key="4">
    <source>
        <dbReference type="ARBA" id="ARBA00023242"/>
    </source>
</evidence>
<keyword evidence="8" id="KW-1185">Reference proteome</keyword>
<dbReference type="InterPro" id="IPR001699">
    <property type="entry name" value="TF_T-box"/>
</dbReference>
<reference evidence="7 8" key="1">
    <citation type="journal article" date="2019" name="Philos. Trans. R. Soc. Lond., B, Biol. Sci.">
        <title>Ant behaviour and brain gene expression of defending hosts depend on the ecological success of the intruding social parasite.</title>
        <authorList>
            <person name="Kaur R."/>
            <person name="Stoldt M."/>
            <person name="Jongepier E."/>
            <person name="Feldmeyer B."/>
            <person name="Menzel F."/>
            <person name="Bornberg-Bauer E."/>
            <person name="Foitzik S."/>
        </authorList>
    </citation>
    <scope>NUCLEOTIDE SEQUENCE [LARGE SCALE GENOMIC DNA]</scope>
    <source>
        <tissue evidence="7">Whole body</tissue>
    </source>
</reference>
<dbReference type="AlphaFoldDB" id="A0A4S2LCG8"/>
<dbReference type="SUPFAM" id="SSF49417">
    <property type="entry name" value="p53-like transcription factors"/>
    <property type="match status" value="1"/>
</dbReference>
<organism evidence="7 8">
    <name type="scientific">Temnothorax longispinosus</name>
    <dbReference type="NCBI Taxonomy" id="300112"/>
    <lineage>
        <taxon>Eukaryota</taxon>
        <taxon>Metazoa</taxon>
        <taxon>Ecdysozoa</taxon>
        <taxon>Arthropoda</taxon>
        <taxon>Hexapoda</taxon>
        <taxon>Insecta</taxon>
        <taxon>Pterygota</taxon>
        <taxon>Neoptera</taxon>
        <taxon>Endopterygota</taxon>
        <taxon>Hymenoptera</taxon>
        <taxon>Apocrita</taxon>
        <taxon>Aculeata</taxon>
        <taxon>Formicoidea</taxon>
        <taxon>Formicidae</taxon>
        <taxon>Myrmicinae</taxon>
        <taxon>Temnothorax</taxon>
    </lineage>
</organism>
<evidence type="ECO:0000259" key="6">
    <source>
        <dbReference type="PROSITE" id="PS50252"/>
    </source>
</evidence>
<sequence length="171" mass="19247">MHKYVSRIWIVRCFDVKNYNELFAHRTALFAFKETEFIAVTAFQNENITKLKINNNPFAKGFCETGQSRFKRKHHSIDHQAQSDSSLDEGVSLTYDFQSNQPNDPPLRVPSPLKHAIIFHSSRGIEVGRPCNVGEADANPATVACRSPAPGMIETHCPCTAFDTNGYPFTK</sequence>
<dbReference type="STRING" id="300112.A0A4S2LCG8"/>
<accession>A0A4S2LCG8</accession>